<gene>
    <name evidence="1" type="ORF">ACHAW5_001346</name>
</gene>
<accession>A0ABD3NY37</accession>
<proteinExistence type="predicted"/>
<sequence>MNLSSFAIDDVKAKAVWGVSEELGDSSSSPAKKKSKPTDCINEEIASVISGSTKSDEAEEIASMISGSTKSDEADVIASVISGSAKSDEAKDIALVISGSAVKRLLMILPG</sequence>
<name>A0ABD3NY37_9STRA</name>
<reference evidence="1 2" key="1">
    <citation type="submission" date="2024-10" db="EMBL/GenBank/DDBJ databases">
        <title>Updated reference genomes for cyclostephanoid diatoms.</title>
        <authorList>
            <person name="Roberts W.R."/>
            <person name="Alverson A.J."/>
        </authorList>
    </citation>
    <scope>NUCLEOTIDE SEQUENCE [LARGE SCALE GENOMIC DNA]</scope>
    <source>
        <strain evidence="1 2">AJA276-08</strain>
    </source>
</reference>
<evidence type="ECO:0000313" key="1">
    <source>
        <dbReference type="EMBL" id="KAL3780879.1"/>
    </source>
</evidence>
<dbReference type="AlphaFoldDB" id="A0ABD3NY37"/>
<evidence type="ECO:0000313" key="2">
    <source>
        <dbReference type="Proteomes" id="UP001530315"/>
    </source>
</evidence>
<comment type="caution">
    <text evidence="1">The sequence shown here is derived from an EMBL/GenBank/DDBJ whole genome shotgun (WGS) entry which is preliminary data.</text>
</comment>
<keyword evidence="2" id="KW-1185">Reference proteome</keyword>
<dbReference type="Proteomes" id="UP001530315">
    <property type="component" value="Unassembled WGS sequence"/>
</dbReference>
<protein>
    <submittedName>
        <fullName evidence="1">Uncharacterized protein</fullName>
    </submittedName>
</protein>
<organism evidence="1 2">
    <name type="scientific">Stephanodiscus triporus</name>
    <dbReference type="NCBI Taxonomy" id="2934178"/>
    <lineage>
        <taxon>Eukaryota</taxon>
        <taxon>Sar</taxon>
        <taxon>Stramenopiles</taxon>
        <taxon>Ochrophyta</taxon>
        <taxon>Bacillariophyta</taxon>
        <taxon>Coscinodiscophyceae</taxon>
        <taxon>Thalassiosirophycidae</taxon>
        <taxon>Stephanodiscales</taxon>
        <taxon>Stephanodiscaceae</taxon>
        <taxon>Stephanodiscus</taxon>
    </lineage>
</organism>
<dbReference type="EMBL" id="JALLAZ020001093">
    <property type="protein sequence ID" value="KAL3780879.1"/>
    <property type="molecule type" value="Genomic_DNA"/>
</dbReference>